<organism>
    <name type="scientific">Branchiostoma floridae</name>
    <name type="common">Florida lancelet</name>
    <name type="synonym">Amphioxus</name>
    <dbReference type="NCBI Taxonomy" id="7739"/>
    <lineage>
        <taxon>Eukaryota</taxon>
        <taxon>Metazoa</taxon>
        <taxon>Chordata</taxon>
        <taxon>Cephalochordata</taxon>
        <taxon>Leptocardii</taxon>
        <taxon>Amphioxiformes</taxon>
        <taxon>Branchiostomatidae</taxon>
        <taxon>Branchiostoma</taxon>
    </lineage>
</organism>
<dbReference type="InParanoid" id="C3ZYN8"/>
<dbReference type="AlphaFoldDB" id="C3ZYN8"/>
<sequence length="202" mass="23269">MKKRSTDISSGKYEIDNRYKDYRWITPGEEQCSDEEEQSQGYDKSLPGEAVYPEVRVMSHQFEYRPFIINWCLTLQILDGQPISRTESLKAEWLYSQGRGRHFQPGQQAELAEYLSTVCPPNAQSQFLYDDSKLQKVLSKQQLHQHQLQHPQLRPQSQPARPANQSSPRGQRAQPANQSPPRGQGRPRTSPQSPGLFLFCHT</sequence>
<evidence type="ECO:0000256" key="1">
    <source>
        <dbReference type="SAM" id="MobiDB-lite"/>
    </source>
</evidence>
<feature type="compositionally biased region" description="Low complexity" evidence="1">
    <location>
        <begin position="139"/>
        <end position="159"/>
    </location>
</feature>
<gene>
    <name evidence="2" type="ORF">BRAFLDRAFT_108984</name>
</gene>
<accession>C3ZYN8</accession>
<protein>
    <submittedName>
        <fullName evidence="2">Uncharacterized protein</fullName>
    </submittedName>
</protein>
<feature type="region of interest" description="Disordered" evidence="1">
    <location>
        <begin position="139"/>
        <end position="202"/>
    </location>
</feature>
<evidence type="ECO:0000313" key="2">
    <source>
        <dbReference type="EMBL" id="EEN42340.1"/>
    </source>
</evidence>
<name>C3ZYN8_BRAFL</name>
<dbReference type="EMBL" id="GG666733">
    <property type="protein sequence ID" value="EEN42340.1"/>
    <property type="molecule type" value="Genomic_DNA"/>
</dbReference>
<reference evidence="2" key="1">
    <citation type="journal article" date="2008" name="Nature">
        <title>The amphioxus genome and the evolution of the chordate karyotype.</title>
        <authorList>
            <consortium name="US DOE Joint Genome Institute (JGI-PGF)"/>
            <person name="Putnam N.H."/>
            <person name="Butts T."/>
            <person name="Ferrier D.E.K."/>
            <person name="Furlong R.F."/>
            <person name="Hellsten U."/>
            <person name="Kawashima T."/>
            <person name="Robinson-Rechavi M."/>
            <person name="Shoguchi E."/>
            <person name="Terry A."/>
            <person name="Yu J.-K."/>
            <person name="Benito-Gutierrez E.L."/>
            <person name="Dubchak I."/>
            <person name="Garcia-Fernandez J."/>
            <person name="Gibson-Brown J.J."/>
            <person name="Grigoriev I.V."/>
            <person name="Horton A.C."/>
            <person name="de Jong P.J."/>
            <person name="Jurka J."/>
            <person name="Kapitonov V.V."/>
            <person name="Kohara Y."/>
            <person name="Kuroki Y."/>
            <person name="Lindquist E."/>
            <person name="Lucas S."/>
            <person name="Osoegawa K."/>
            <person name="Pennacchio L.A."/>
            <person name="Salamov A.A."/>
            <person name="Satou Y."/>
            <person name="Sauka-Spengler T."/>
            <person name="Schmutz J."/>
            <person name="Shin-I T."/>
            <person name="Toyoda A."/>
            <person name="Bronner-Fraser M."/>
            <person name="Fujiyama A."/>
            <person name="Holland L.Z."/>
            <person name="Holland P.W.H."/>
            <person name="Satoh N."/>
            <person name="Rokhsar D.S."/>
        </authorList>
    </citation>
    <scope>NUCLEOTIDE SEQUENCE [LARGE SCALE GENOMIC DNA]</scope>
    <source>
        <strain evidence="2">S238N-H82</strain>
        <tissue evidence="2">Testes</tissue>
    </source>
</reference>
<proteinExistence type="predicted"/>
<dbReference type="eggNOG" id="KOG0531">
    <property type="taxonomic scope" value="Eukaryota"/>
</dbReference>
<feature type="compositionally biased region" description="Polar residues" evidence="1">
    <location>
        <begin position="163"/>
        <end position="193"/>
    </location>
</feature>